<dbReference type="InterPro" id="IPR013763">
    <property type="entry name" value="Cyclin-like_dom"/>
</dbReference>
<dbReference type="FunFam" id="1.10.472.170:FF:000001">
    <property type="entry name" value="Transcription initiation factor IIB"/>
    <property type="match status" value="1"/>
</dbReference>
<dbReference type="Gene3D" id="1.10.472.10">
    <property type="entry name" value="Cyclin-like"/>
    <property type="match status" value="1"/>
</dbReference>
<evidence type="ECO:0000256" key="7">
    <source>
        <dbReference type="ARBA" id="ARBA00023015"/>
    </source>
</evidence>
<evidence type="ECO:0000256" key="2">
    <source>
        <dbReference type="ARBA" id="ARBA00013932"/>
    </source>
</evidence>
<feature type="compositionally biased region" description="Basic and acidic residues" evidence="11">
    <location>
        <begin position="1"/>
        <end position="18"/>
    </location>
</feature>
<feature type="region of interest" description="Disordered" evidence="11">
    <location>
        <begin position="1"/>
        <end position="31"/>
    </location>
</feature>
<feature type="binding site" evidence="9">
    <location>
        <position position="30"/>
    </location>
    <ligand>
        <name>Zn(2+)</name>
        <dbReference type="ChEBI" id="CHEBI:29105"/>
    </ligand>
</feature>
<dbReference type="Gene3D" id="1.10.472.170">
    <property type="match status" value="1"/>
</dbReference>
<feature type="repeat" description="2" evidence="9">
    <location>
        <begin position="236"/>
        <end position="317"/>
    </location>
</feature>
<dbReference type="InterPro" id="IPR023484">
    <property type="entry name" value="TFIIB_arc"/>
</dbReference>
<comment type="caution">
    <text evidence="13">The sequence shown here is derived from an EMBL/GenBank/DDBJ whole genome shotgun (WGS) entry which is preliminary data.</text>
</comment>
<evidence type="ECO:0000256" key="1">
    <source>
        <dbReference type="ARBA" id="ARBA00010857"/>
    </source>
</evidence>
<dbReference type="PROSITE" id="PS51134">
    <property type="entry name" value="ZF_TFIIB"/>
    <property type="match status" value="1"/>
</dbReference>
<dbReference type="InterPro" id="IPR000812">
    <property type="entry name" value="TFIIB"/>
</dbReference>
<dbReference type="Pfam" id="PF00382">
    <property type="entry name" value="TFIIB"/>
    <property type="match status" value="2"/>
</dbReference>
<evidence type="ECO:0000256" key="4">
    <source>
        <dbReference type="ARBA" id="ARBA00022737"/>
    </source>
</evidence>
<organism evidence="13 14">
    <name type="scientific">Saliphagus infecundisoli</name>
    <dbReference type="NCBI Taxonomy" id="1849069"/>
    <lineage>
        <taxon>Archaea</taxon>
        <taxon>Methanobacteriati</taxon>
        <taxon>Methanobacteriota</taxon>
        <taxon>Stenosarchaea group</taxon>
        <taxon>Halobacteria</taxon>
        <taxon>Halobacteriales</taxon>
        <taxon>Natrialbaceae</taxon>
        <taxon>Saliphagus</taxon>
    </lineage>
</organism>
<dbReference type="PANTHER" id="PTHR11618:SF13">
    <property type="entry name" value="TRANSCRIPTION INITIATION FACTOR IIB"/>
    <property type="match status" value="1"/>
</dbReference>
<feature type="binding site" evidence="9">
    <location>
        <position position="51"/>
    </location>
    <ligand>
        <name>Zn(2+)</name>
        <dbReference type="ChEBI" id="CHEBI:29105"/>
    </ligand>
</feature>
<dbReference type="SUPFAM" id="SSF47954">
    <property type="entry name" value="Cyclin-like"/>
    <property type="match status" value="2"/>
</dbReference>
<dbReference type="InterPro" id="IPR023486">
    <property type="entry name" value="TFIIB_CS"/>
</dbReference>
<name>A0ABD5QJP3_9EURY</name>
<feature type="binding site" evidence="9">
    <location>
        <position position="48"/>
    </location>
    <ligand>
        <name>Zn(2+)</name>
        <dbReference type="ChEBI" id="CHEBI:29105"/>
    </ligand>
</feature>
<feature type="compositionally biased region" description="Low complexity" evidence="11">
    <location>
        <begin position="19"/>
        <end position="29"/>
    </location>
</feature>
<comment type="function">
    <text evidence="9">Stabilizes TBP binding to an archaeal box-A promoter. Also responsible for recruiting RNA polymerase II to the pre-initiation complex (DNA-TBP-TFIIB).</text>
</comment>
<keyword evidence="14" id="KW-1185">Reference proteome</keyword>
<feature type="binding site" evidence="9">
    <location>
        <position position="33"/>
    </location>
    <ligand>
        <name>Zn(2+)</name>
        <dbReference type="ChEBI" id="CHEBI:29105"/>
    </ligand>
</feature>
<evidence type="ECO:0000256" key="5">
    <source>
        <dbReference type="ARBA" id="ARBA00022771"/>
    </source>
</evidence>
<dbReference type="RefSeq" id="WP_114578230.1">
    <property type="nucleotide sequence ID" value="NZ_JAIVEF010000008.1"/>
</dbReference>
<sequence length="326" mass="36468">MTETRVTTETRESTRHGTETTSSSRSQTRCPECDGRIAYDEEHGERACEECGLILEEDEIDRGPEWRSFDGADGEDRSRVGAPASELMHDRGLSTTIGWQDKDAYGNSLSSRKRAQIQRLRTWDERFRTKDAQERNLRQAFGEIERMASALGLPQSCRETASVLYRRAVDEELLPGRSIEAMTTASLYAAARQHDTPRTLDTVASVSRVDRLPIQRGYRYLATELGLEMKPADPTQYLRQYASKLDVSDEAERVAREILDTAKARGAHSGKSPAGIAAAAIYAAARLTNERLTQETVSEVSSVSEVTVRNRYQELLEIYGEHGDDG</sequence>
<evidence type="ECO:0000259" key="12">
    <source>
        <dbReference type="PROSITE" id="PS51134"/>
    </source>
</evidence>
<protein>
    <recommendedName>
        <fullName evidence="2 9">Transcription initiation factor IIB</fullName>
        <shortName evidence="9">TFIIB</shortName>
    </recommendedName>
</protein>
<dbReference type="PANTHER" id="PTHR11618">
    <property type="entry name" value="TRANSCRIPTION INITIATION FACTOR IIB-RELATED"/>
    <property type="match status" value="1"/>
</dbReference>
<evidence type="ECO:0000256" key="11">
    <source>
        <dbReference type="SAM" id="MobiDB-lite"/>
    </source>
</evidence>
<dbReference type="GO" id="GO:0008270">
    <property type="term" value="F:zinc ion binding"/>
    <property type="evidence" value="ECO:0007669"/>
    <property type="project" value="UniProtKB-UniRule"/>
</dbReference>
<dbReference type="SUPFAM" id="SSF57783">
    <property type="entry name" value="Zinc beta-ribbon"/>
    <property type="match status" value="1"/>
</dbReference>
<evidence type="ECO:0000256" key="9">
    <source>
        <dbReference type="HAMAP-Rule" id="MF_00383"/>
    </source>
</evidence>
<dbReference type="PRINTS" id="PR00685">
    <property type="entry name" value="TIFACTORIIB"/>
</dbReference>
<dbReference type="EMBL" id="JBHSJG010000055">
    <property type="protein sequence ID" value="MFC4989820.1"/>
    <property type="molecule type" value="Genomic_DNA"/>
</dbReference>
<keyword evidence="6 9" id="KW-0862">Zinc</keyword>
<feature type="domain" description="TFIIB-type" evidence="12">
    <location>
        <begin position="26"/>
        <end position="56"/>
    </location>
</feature>
<evidence type="ECO:0000256" key="6">
    <source>
        <dbReference type="ARBA" id="ARBA00022833"/>
    </source>
</evidence>
<evidence type="ECO:0000313" key="14">
    <source>
        <dbReference type="Proteomes" id="UP001595925"/>
    </source>
</evidence>
<keyword evidence="3 9" id="KW-0479">Metal-binding</keyword>
<dbReference type="AlphaFoldDB" id="A0ABD5QJP3"/>
<evidence type="ECO:0000256" key="10">
    <source>
        <dbReference type="PROSITE-ProRule" id="PRU00469"/>
    </source>
</evidence>
<dbReference type="SMART" id="SM00385">
    <property type="entry name" value="CYCLIN"/>
    <property type="match status" value="2"/>
</dbReference>
<dbReference type="Proteomes" id="UP001595925">
    <property type="component" value="Unassembled WGS sequence"/>
</dbReference>
<comment type="similarity">
    <text evidence="1 9">Belongs to the TFIIB family.</text>
</comment>
<evidence type="ECO:0000256" key="3">
    <source>
        <dbReference type="ARBA" id="ARBA00022723"/>
    </source>
</evidence>
<keyword evidence="4 9" id="KW-0677">Repeat</keyword>
<accession>A0ABD5QJP3</accession>
<keyword evidence="7 9" id="KW-0805">Transcription regulation</keyword>
<dbReference type="InterPro" id="IPR013150">
    <property type="entry name" value="TFIIB_cyclin"/>
</dbReference>
<keyword evidence="5 10" id="KW-0863">Zinc-finger</keyword>
<dbReference type="InterPro" id="IPR036915">
    <property type="entry name" value="Cyclin-like_sf"/>
</dbReference>
<dbReference type="InterPro" id="IPR013137">
    <property type="entry name" value="Znf_TFIIB"/>
</dbReference>
<dbReference type="GO" id="GO:0003700">
    <property type="term" value="F:DNA-binding transcription factor activity"/>
    <property type="evidence" value="ECO:0007669"/>
    <property type="project" value="UniProtKB-UniRule"/>
</dbReference>
<evidence type="ECO:0000256" key="8">
    <source>
        <dbReference type="ARBA" id="ARBA00023163"/>
    </source>
</evidence>
<evidence type="ECO:0000313" key="13">
    <source>
        <dbReference type="EMBL" id="MFC4989820.1"/>
    </source>
</evidence>
<dbReference type="Pfam" id="PF08271">
    <property type="entry name" value="Zn_Ribbon_TF"/>
    <property type="match status" value="1"/>
</dbReference>
<feature type="repeat" description="1" evidence="9">
    <location>
        <begin position="142"/>
        <end position="225"/>
    </location>
</feature>
<dbReference type="PROSITE" id="PS00782">
    <property type="entry name" value="TFIIB"/>
    <property type="match status" value="1"/>
</dbReference>
<dbReference type="GO" id="GO:0006352">
    <property type="term" value="P:DNA-templated transcription initiation"/>
    <property type="evidence" value="ECO:0007669"/>
    <property type="project" value="UniProtKB-UniRule"/>
</dbReference>
<reference evidence="13 14" key="1">
    <citation type="journal article" date="2019" name="Int. J. Syst. Evol. Microbiol.">
        <title>The Global Catalogue of Microorganisms (GCM) 10K type strain sequencing project: providing services to taxonomists for standard genome sequencing and annotation.</title>
        <authorList>
            <consortium name="The Broad Institute Genomics Platform"/>
            <consortium name="The Broad Institute Genome Sequencing Center for Infectious Disease"/>
            <person name="Wu L."/>
            <person name="Ma J."/>
        </authorList>
    </citation>
    <scope>NUCLEOTIDE SEQUENCE [LARGE SCALE GENOMIC DNA]</scope>
    <source>
        <strain evidence="13 14">CGMCC 1.15824</strain>
    </source>
</reference>
<keyword evidence="8 9" id="KW-0804">Transcription</keyword>
<dbReference type="HAMAP" id="MF_00383">
    <property type="entry name" value="TF2B_arch"/>
    <property type="match status" value="1"/>
</dbReference>
<gene>
    <name evidence="9" type="primary">tfb</name>
    <name evidence="13" type="ORF">ACFPFO_19055</name>
</gene>
<proteinExistence type="inferred from homology"/>